<dbReference type="SUPFAM" id="SSF88713">
    <property type="entry name" value="Glycoside hydrolase/deacetylase"/>
    <property type="match status" value="1"/>
</dbReference>
<keyword evidence="2" id="KW-0479">Metal-binding</keyword>
<accession>A0A848BZ93</accession>
<comment type="cofactor">
    <cofactor evidence="1">
        <name>Mg(2+)</name>
        <dbReference type="ChEBI" id="CHEBI:18420"/>
    </cofactor>
</comment>
<evidence type="ECO:0000256" key="4">
    <source>
        <dbReference type="ARBA" id="ARBA00022842"/>
    </source>
</evidence>
<dbReference type="GO" id="GO:0005975">
    <property type="term" value="P:carbohydrate metabolic process"/>
    <property type="evidence" value="ECO:0007669"/>
    <property type="project" value="InterPro"/>
</dbReference>
<reference evidence="6 7" key="1">
    <citation type="submission" date="2020-04" db="EMBL/GenBank/DDBJ databases">
        <authorList>
            <person name="Hitch T.C.A."/>
            <person name="Wylensek D."/>
            <person name="Clavel T."/>
        </authorList>
    </citation>
    <scope>NUCLEOTIDE SEQUENCE [LARGE SCALE GENOMIC DNA]</scope>
    <source>
        <strain evidence="6 7">Oil-RF-744-FAT-WT-6-1</strain>
    </source>
</reference>
<organism evidence="6 7">
    <name type="scientific">Megasphaera hexanoica</name>
    <dbReference type="NCBI Taxonomy" id="1675036"/>
    <lineage>
        <taxon>Bacteria</taxon>
        <taxon>Bacillati</taxon>
        <taxon>Bacillota</taxon>
        <taxon>Negativicutes</taxon>
        <taxon>Veillonellales</taxon>
        <taxon>Veillonellaceae</taxon>
        <taxon>Megasphaera</taxon>
    </lineage>
</organism>
<evidence type="ECO:0000256" key="2">
    <source>
        <dbReference type="ARBA" id="ARBA00022723"/>
    </source>
</evidence>
<evidence type="ECO:0000313" key="7">
    <source>
        <dbReference type="Proteomes" id="UP000591071"/>
    </source>
</evidence>
<dbReference type="RefSeq" id="WP_059075571.1">
    <property type="nucleotide sequence ID" value="NZ_JABAFG010000012.1"/>
</dbReference>
<evidence type="ECO:0000313" key="6">
    <source>
        <dbReference type="EMBL" id="NME28606.1"/>
    </source>
</evidence>
<evidence type="ECO:0000256" key="5">
    <source>
        <dbReference type="ARBA" id="ARBA00023277"/>
    </source>
</evidence>
<dbReference type="EMBL" id="JABAFG010000012">
    <property type="protein sequence ID" value="NME28606.1"/>
    <property type="molecule type" value="Genomic_DNA"/>
</dbReference>
<evidence type="ECO:0000256" key="3">
    <source>
        <dbReference type="ARBA" id="ARBA00022801"/>
    </source>
</evidence>
<dbReference type="Proteomes" id="UP000591071">
    <property type="component" value="Unassembled WGS sequence"/>
</dbReference>
<dbReference type="PANTHER" id="PTHR31609">
    <property type="entry name" value="YDJC DEACETYLASE FAMILY MEMBER"/>
    <property type="match status" value="1"/>
</dbReference>
<proteinExistence type="predicted"/>
<dbReference type="InterPro" id="IPR011330">
    <property type="entry name" value="Glyco_hydro/deAcase_b/a-brl"/>
</dbReference>
<dbReference type="Gene3D" id="3.20.20.370">
    <property type="entry name" value="Glycoside hydrolase/deacetylase"/>
    <property type="match status" value="1"/>
</dbReference>
<dbReference type="GO" id="GO:0046872">
    <property type="term" value="F:metal ion binding"/>
    <property type="evidence" value="ECO:0007669"/>
    <property type="project" value="UniProtKB-KW"/>
</dbReference>
<dbReference type="GO" id="GO:0016787">
    <property type="term" value="F:hydrolase activity"/>
    <property type="evidence" value="ECO:0007669"/>
    <property type="project" value="UniProtKB-KW"/>
</dbReference>
<protein>
    <submittedName>
        <fullName evidence="6">ChbG/HpnK family deacetylase</fullName>
    </submittedName>
</protein>
<evidence type="ECO:0000256" key="1">
    <source>
        <dbReference type="ARBA" id="ARBA00001946"/>
    </source>
</evidence>
<keyword evidence="4" id="KW-0460">Magnesium</keyword>
<dbReference type="AlphaFoldDB" id="A0A848BZ93"/>
<dbReference type="InterPro" id="IPR006879">
    <property type="entry name" value="YdjC-like"/>
</dbReference>
<dbReference type="PANTHER" id="PTHR31609:SF1">
    <property type="entry name" value="CARBOHYDRATE DEACETYLASE"/>
    <property type="match status" value="1"/>
</dbReference>
<keyword evidence="5" id="KW-0119">Carbohydrate metabolism</keyword>
<name>A0A848BZ93_9FIRM</name>
<comment type="caution">
    <text evidence="6">The sequence shown here is derived from an EMBL/GenBank/DDBJ whole genome shotgun (WGS) entry which is preliminary data.</text>
</comment>
<dbReference type="GO" id="GO:0019213">
    <property type="term" value="F:deacetylase activity"/>
    <property type="evidence" value="ECO:0007669"/>
    <property type="project" value="TreeGrafter"/>
</dbReference>
<dbReference type="CDD" id="cd10808">
    <property type="entry name" value="YdjC"/>
    <property type="match status" value="1"/>
</dbReference>
<sequence>MNRLIINADDFGIHQEVNRAVAIGFDTGILRSTSLLASGPAFPEAVTVAKKRPGLGIGIHLCLVGGLSPVLSPQEVPSLVDGRGLFPDSYGEFMKRIYTGQIQYQELYRELDAQMEKIMSQGLTITHVDSHQHLHVLPQVWVIVQALMKKYGLHRLRIPDESYFFKLWTANPVRALGRDGLTFFSRKARRDARNLGFTMPDYFWGMADGGNMNETNLRYIIGQMPFGVHEVMMHPGCHTAVLSQIFHWGYHWQDELAAIVSPGIRKLIEERHIELIHYGNLP</sequence>
<keyword evidence="3" id="KW-0378">Hydrolase</keyword>
<gene>
    <name evidence="6" type="ORF">HF872_08225</name>
</gene>
<dbReference type="Pfam" id="PF04794">
    <property type="entry name" value="YdjC"/>
    <property type="match status" value="1"/>
</dbReference>